<dbReference type="GO" id="GO:0016301">
    <property type="term" value="F:kinase activity"/>
    <property type="evidence" value="ECO:0007669"/>
    <property type="project" value="UniProtKB-KW"/>
</dbReference>
<dbReference type="InterPro" id="IPR015795">
    <property type="entry name" value="Pyrv_Knase_C"/>
</dbReference>
<dbReference type="Pfam" id="PF00224">
    <property type="entry name" value="PK"/>
    <property type="match status" value="1"/>
</dbReference>
<evidence type="ECO:0000256" key="6">
    <source>
        <dbReference type="ARBA" id="ARBA00022741"/>
    </source>
</evidence>
<organism evidence="16 17">
    <name type="scientific">Candidatus Doudnabacteria bacterium RIFCSPHIGHO2_01_FULL_43_23</name>
    <dbReference type="NCBI Taxonomy" id="1817822"/>
    <lineage>
        <taxon>Bacteria</taxon>
        <taxon>Candidatus Doudnaibacteriota</taxon>
    </lineage>
</organism>
<evidence type="ECO:0000256" key="10">
    <source>
        <dbReference type="ARBA" id="ARBA00023152"/>
    </source>
</evidence>
<protein>
    <recommendedName>
        <fullName evidence="3 12">Pyruvate kinase</fullName>
        <ecNumber evidence="3 12">2.7.1.40</ecNumber>
    </recommendedName>
</protein>
<dbReference type="SUPFAM" id="SSF52935">
    <property type="entry name" value="PK C-terminal domain-like"/>
    <property type="match status" value="1"/>
</dbReference>
<feature type="domain" description="Pyruvate kinase C-terminal" evidence="15">
    <location>
        <begin position="370"/>
        <end position="482"/>
    </location>
</feature>
<evidence type="ECO:0000259" key="14">
    <source>
        <dbReference type="Pfam" id="PF00224"/>
    </source>
</evidence>
<dbReference type="InterPro" id="IPR015793">
    <property type="entry name" value="Pyrv_Knase_brl"/>
</dbReference>
<evidence type="ECO:0000259" key="15">
    <source>
        <dbReference type="Pfam" id="PF02887"/>
    </source>
</evidence>
<dbReference type="Gene3D" id="3.20.20.60">
    <property type="entry name" value="Phosphoenolpyruvate-binding domains"/>
    <property type="match status" value="1"/>
</dbReference>
<keyword evidence="9 13" id="KW-0460">Magnesium</keyword>
<evidence type="ECO:0000313" key="17">
    <source>
        <dbReference type="Proteomes" id="UP000177912"/>
    </source>
</evidence>
<dbReference type="InterPro" id="IPR015813">
    <property type="entry name" value="Pyrv/PenolPyrv_kinase-like_dom"/>
</dbReference>
<keyword evidence="5" id="KW-0479">Metal-binding</keyword>
<evidence type="ECO:0000256" key="8">
    <source>
        <dbReference type="ARBA" id="ARBA00022840"/>
    </source>
</evidence>
<keyword evidence="6" id="KW-0547">Nucleotide-binding</keyword>
<comment type="caution">
    <text evidence="16">The sequence shown here is derived from an EMBL/GenBank/DDBJ whole genome shotgun (WGS) entry which is preliminary data.</text>
</comment>
<comment type="pathway">
    <text evidence="1 13">Carbohydrate degradation; glycolysis; pyruvate from D-glyceraldehyde 3-phosphate: step 5/5.</text>
</comment>
<dbReference type="STRING" id="1817822.A2826_00555"/>
<dbReference type="GO" id="GO:0004743">
    <property type="term" value="F:pyruvate kinase activity"/>
    <property type="evidence" value="ECO:0007669"/>
    <property type="project" value="UniProtKB-UniRule"/>
</dbReference>
<dbReference type="Proteomes" id="UP000177912">
    <property type="component" value="Unassembled WGS sequence"/>
</dbReference>
<dbReference type="GO" id="GO:0005524">
    <property type="term" value="F:ATP binding"/>
    <property type="evidence" value="ECO:0007669"/>
    <property type="project" value="UniProtKB-KW"/>
</dbReference>
<dbReference type="GO" id="GO:0000287">
    <property type="term" value="F:magnesium ion binding"/>
    <property type="evidence" value="ECO:0007669"/>
    <property type="project" value="UniProtKB-UniRule"/>
</dbReference>
<name>A0A1F5NW23_9BACT</name>
<reference evidence="16 17" key="1">
    <citation type="journal article" date="2016" name="Nat. Commun.">
        <title>Thousands of microbial genomes shed light on interconnected biogeochemical processes in an aquifer system.</title>
        <authorList>
            <person name="Anantharaman K."/>
            <person name="Brown C.T."/>
            <person name="Hug L.A."/>
            <person name="Sharon I."/>
            <person name="Castelle C.J."/>
            <person name="Probst A.J."/>
            <person name="Thomas B.C."/>
            <person name="Singh A."/>
            <person name="Wilkins M.J."/>
            <person name="Karaoz U."/>
            <person name="Brodie E.L."/>
            <person name="Williams K.H."/>
            <person name="Hubbard S.S."/>
            <person name="Banfield J.F."/>
        </authorList>
    </citation>
    <scope>NUCLEOTIDE SEQUENCE [LARGE SCALE GENOMIC DNA]</scope>
</reference>
<keyword evidence="7 13" id="KW-0418">Kinase</keyword>
<evidence type="ECO:0000256" key="7">
    <source>
        <dbReference type="ARBA" id="ARBA00022777"/>
    </source>
</evidence>
<dbReference type="Pfam" id="PF02887">
    <property type="entry name" value="PK_C"/>
    <property type="match status" value="1"/>
</dbReference>
<dbReference type="InterPro" id="IPR015806">
    <property type="entry name" value="Pyrv_Knase_insert_dom_sf"/>
</dbReference>
<evidence type="ECO:0000256" key="9">
    <source>
        <dbReference type="ARBA" id="ARBA00022842"/>
    </source>
</evidence>
<dbReference type="PRINTS" id="PR01050">
    <property type="entry name" value="PYRUVTKNASE"/>
</dbReference>
<evidence type="ECO:0000256" key="3">
    <source>
        <dbReference type="ARBA" id="ARBA00012142"/>
    </source>
</evidence>
<dbReference type="UniPathway" id="UPA00109">
    <property type="reaction ID" value="UER00188"/>
</dbReference>
<dbReference type="Gene3D" id="2.40.33.10">
    <property type="entry name" value="PK beta-barrel domain-like"/>
    <property type="match status" value="1"/>
</dbReference>
<comment type="similarity">
    <text evidence="2 13">Belongs to the pyruvate kinase family.</text>
</comment>
<comment type="catalytic activity">
    <reaction evidence="13">
        <text>pyruvate + ATP = phosphoenolpyruvate + ADP + H(+)</text>
        <dbReference type="Rhea" id="RHEA:18157"/>
        <dbReference type="ChEBI" id="CHEBI:15361"/>
        <dbReference type="ChEBI" id="CHEBI:15378"/>
        <dbReference type="ChEBI" id="CHEBI:30616"/>
        <dbReference type="ChEBI" id="CHEBI:58702"/>
        <dbReference type="ChEBI" id="CHEBI:456216"/>
        <dbReference type="EC" id="2.7.1.40"/>
    </reaction>
</comment>
<dbReference type="PANTHER" id="PTHR11817">
    <property type="entry name" value="PYRUVATE KINASE"/>
    <property type="match status" value="1"/>
</dbReference>
<accession>A0A1F5NW23</accession>
<dbReference type="InterPro" id="IPR040442">
    <property type="entry name" value="Pyrv_kinase-like_dom_sf"/>
</dbReference>
<evidence type="ECO:0000256" key="1">
    <source>
        <dbReference type="ARBA" id="ARBA00004997"/>
    </source>
</evidence>
<sequence length="485" mass="53252">MSARGGSALGGKKTKIICTIGPASEDAKTLEAMATAGMDVVRLNFSHGDYKSHKKIIDNVRKISKKLDKPIGIMLDIQGPKIRVNTLPAPIKVKQGDTVIFTHDEKNVGETDFQVVPIQADLRSSLAHDHTILIDDGKLQFRVLRVKAMQVWAMCEVGGEITSHKGINLPDSVVKIPLISQKDENDLKFGLANDVDFIALSFVQSARDVLALQKLIKKYYRKKHEAPWIISKIEKGEAVKEFPKILQYSQGAMVARGDLGLEILAEEVPVTQKRIIEQCLRTAKPSVVATQMLDSMVSGPRPTRAEVTDVANAVTDHADAVMLSQETAVGKYPVEAVTMMSKIVEETEKSPYDDLSHGFLGDQKTSRAAAVADSAHELSKSTKAKAIVGATLSGFTARMIAHQRPQNAEIIMMTNSEKTYNQLSLVWGVRPYILKRCKTLDELIQQSIGLAKKRKIVSKGDKIVIVTGQPVGIRENMNLVEVQTV</sequence>
<evidence type="ECO:0000256" key="5">
    <source>
        <dbReference type="ARBA" id="ARBA00022723"/>
    </source>
</evidence>
<dbReference type="EMBL" id="MFEI01000007">
    <property type="protein sequence ID" value="OGE81530.1"/>
    <property type="molecule type" value="Genomic_DNA"/>
</dbReference>
<dbReference type="NCBIfam" id="NF004978">
    <property type="entry name" value="PRK06354.1"/>
    <property type="match status" value="1"/>
</dbReference>
<evidence type="ECO:0000256" key="11">
    <source>
        <dbReference type="ARBA" id="ARBA00023317"/>
    </source>
</evidence>
<evidence type="ECO:0000256" key="13">
    <source>
        <dbReference type="RuleBase" id="RU000504"/>
    </source>
</evidence>
<dbReference type="NCBIfam" id="NF004491">
    <property type="entry name" value="PRK05826.1"/>
    <property type="match status" value="1"/>
</dbReference>
<dbReference type="Gene3D" id="3.40.1380.20">
    <property type="entry name" value="Pyruvate kinase, C-terminal domain"/>
    <property type="match status" value="1"/>
</dbReference>
<dbReference type="GO" id="GO:0030955">
    <property type="term" value="F:potassium ion binding"/>
    <property type="evidence" value="ECO:0007669"/>
    <property type="project" value="UniProtKB-UniRule"/>
</dbReference>
<feature type="domain" description="Pyruvate kinase barrel" evidence="14">
    <location>
        <begin position="12"/>
        <end position="337"/>
    </location>
</feature>
<dbReference type="SUPFAM" id="SSF50800">
    <property type="entry name" value="PK beta-barrel domain-like"/>
    <property type="match status" value="1"/>
</dbReference>
<proteinExistence type="inferred from homology"/>
<dbReference type="SUPFAM" id="SSF51621">
    <property type="entry name" value="Phosphoenolpyruvate/pyruvate domain"/>
    <property type="match status" value="1"/>
</dbReference>
<dbReference type="EC" id="2.7.1.40" evidence="3 12"/>
<dbReference type="InterPro" id="IPR011037">
    <property type="entry name" value="Pyrv_Knase-like_insert_dom_sf"/>
</dbReference>
<dbReference type="NCBIfam" id="TIGR01064">
    <property type="entry name" value="pyruv_kin"/>
    <property type="match status" value="1"/>
</dbReference>
<evidence type="ECO:0000313" key="16">
    <source>
        <dbReference type="EMBL" id="OGE81530.1"/>
    </source>
</evidence>
<dbReference type="AlphaFoldDB" id="A0A1F5NW23"/>
<keyword evidence="11 16" id="KW-0670">Pyruvate</keyword>
<keyword evidence="4 13" id="KW-0808">Transferase</keyword>
<dbReference type="InterPro" id="IPR001697">
    <property type="entry name" value="Pyr_Knase"/>
</dbReference>
<dbReference type="InterPro" id="IPR036918">
    <property type="entry name" value="Pyrv_Knase_C_sf"/>
</dbReference>
<gene>
    <name evidence="16" type="ORF">A2826_00555</name>
</gene>
<keyword evidence="10 13" id="KW-0324">Glycolysis</keyword>
<keyword evidence="8" id="KW-0067">ATP-binding</keyword>
<evidence type="ECO:0000256" key="2">
    <source>
        <dbReference type="ARBA" id="ARBA00008663"/>
    </source>
</evidence>
<evidence type="ECO:0000256" key="4">
    <source>
        <dbReference type="ARBA" id="ARBA00022679"/>
    </source>
</evidence>
<evidence type="ECO:0000256" key="12">
    <source>
        <dbReference type="NCBIfam" id="TIGR01064"/>
    </source>
</evidence>